<dbReference type="SUPFAM" id="SSF116927">
    <property type="entry name" value="EspA/CesA-like"/>
    <property type="match status" value="1"/>
</dbReference>
<dbReference type="Pfam" id="PF03433">
    <property type="entry name" value="EspA"/>
    <property type="match status" value="1"/>
</dbReference>
<reference evidence="2" key="1">
    <citation type="submission" date="2018-04" db="EMBL/GenBank/DDBJ databases">
        <authorList>
            <person name="Go L.Y."/>
            <person name="Mitchell J.A."/>
        </authorList>
    </citation>
    <scope>NUCLEOTIDE SEQUENCE</scope>
    <source>
        <strain evidence="2">ARTV</strain>
    </source>
</reference>
<keyword evidence="1" id="KW-1133">Transmembrane helix</keyword>
<feature type="transmembrane region" description="Helical" evidence="1">
    <location>
        <begin position="33"/>
        <end position="52"/>
    </location>
</feature>
<dbReference type="AlphaFoldDB" id="A0A3B0MKK6"/>
<keyword evidence="1" id="KW-0472">Membrane</keyword>
<name>A0A3B0MKK6_9GAMM</name>
<protein>
    <submittedName>
        <fullName evidence="2">Secreted effector protein SseB</fullName>
    </submittedName>
</protein>
<evidence type="ECO:0000256" key="1">
    <source>
        <dbReference type="SAM" id="Phobius"/>
    </source>
</evidence>
<evidence type="ECO:0000313" key="2">
    <source>
        <dbReference type="EMBL" id="SSW94916.1"/>
    </source>
</evidence>
<dbReference type="InterPro" id="IPR035074">
    <property type="entry name" value="EspA/CesA-like"/>
</dbReference>
<gene>
    <name evidence="2" type="primary">sseB_2</name>
    <name evidence="2" type="ORF">ARTV_0571</name>
</gene>
<organism evidence="2">
    <name type="scientific">Arsenophonus endosymbiont of Trialeurodes vaporariorum</name>
    <dbReference type="NCBI Taxonomy" id="235567"/>
    <lineage>
        <taxon>Bacteria</taxon>
        <taxon>Pseudomonadati</taxon>
        <taxon>Pseudomonadota</taxon>
        <taxon>Gammaproteobacteria</taxon>
        <taxon>Enterobacterales</taxon>
        <taxon>Morganellaceae</taxon>
        <taxon>Arsenophonus</taxon>
    </lineage>
</organism>
<sequence length="188" mass="20459">MSTQILNTSGNYSVNSGSLNGIKDTSAIYGDSVLSGGIAVLYIFMSLLSDVANQKYAQMQHKSDVSHSARDMANQVDKIIAEVSKKGDKATGELPQAVIDYMRKNGITVDGMSIDDYIKKHGDKLDQGQLQAVKAALETVSNRASDFVSQSQLQLQKVMQSYNVTVSLINSMQTMLAEMNKSIAQNIR</sequence>
<dbReference type="EMBL" id="UFQR01000002">
    <property type="protein sequence ID" value="SSW94916.1"/>
    <property type="molecule type" value="Genomic_DNA"/>
</dbReference>
<keyword evidence="1" id="KW-0812">Transmembrane</keyword>
<accession>A0A3B0MKK6</accession>
<dbReference type="InterPro" id="IPR005095">
    <property type="entry name" value="EspA"/>
</dbReference>
<proteinExistence type="predicted"/>